<evidence type="ECO:0000256" key="2">
    <source>
        <dbReference type="ARBA" id="ARBA00022801"/>
    </source>
</evidence>
<dbReference type="PANTHER" id="PTHR43240:SF5">
    <property type="entry name" value="1,4-DIHYDROXY-2-NAPHTHOYL-COA THIOESTERASE 1"/>
    <property type="match status" value="1"/>
</dbReference>
<protein>
    <submittedName>
        <fullName evidence="4">Uncharacterized domain 1-containing protein</fullName>
    </submittedName>
</protein>
<organism evidence="4 5">
    <name type="scientific">Williamwhitmania taraxaci</name>
    <dbReference type="NCBI Taxonomy" id="1640674"/>
    <lineage>
        <taxon>Bacteria</taxon>
        <taxon>Pseudomonadati</taxon>
        <taxon>Bacteroidota</taxon>
        <taxon>Bacteroidia</taxon>
        <taxon>Bacteroidales</taxon>
        <taxon>Williamwhitmaniaceae</taxon>
        <taxon>Williamwhitmania</taxon>
    </lineage>
</organism>
<name>A0A1G6R9U3_9BACT</name>
<evidence type="ECO:0000313" key="5">
    <source>
        <dbReference type="Proteomes" id="UP000199452"/>
    </source>
</evidence>
<gene>
    <name evidence="4" type="ORF">SAMN05216323_10717</name>
</gene>
<comment type="similarity">
    <text evidence="1">Belongs to the thioesterase PaaI family.</text>
</comment>
<dbReference type="InterPro" id="IPR006683">
    <property type="entry name" value="Thioestr_dom"/>
</dbReference>
<accession>A0A1G6R9U3</accession>
<dbReference type="Pfam" id="PF03061">
    <property type="entry name" value="4HBT"/>
    <property type="match status" value="1"/>
</dbReference>
<dbReference type="RefSeq" id="WP_092440349.1">
    <property type="nucleotide sequence ID" value="NZ_FMYP01000071.1"/>
</dbReference>
<dbReference type="InterPro" id="IPR029069">
    <property type="entry name" value="HotDog_dom_sf"/>
</dbReference>
<dbReference type="AlphaFoldDB" id="A0A1G6R9U3"/>
<dbReference type="GO" id="GO:0061522">
    <property type="term" value="F:1,4-dihydroxy-2-naphthoyl-CoA thioesterase activity"/>
    <property type="evidence" value="ECO:0007669"/>
    <property type="project" value="TreeGrafter"/>
</dbReference>
<dbReference type="Gene3D" id="3.10.129.10">
    <property type="entry name" value="Hotdog Thioesterase"/>
    <property type="match status" value="1"/>
</dbReference>
<dbReference type="CDD" id="cd03443">
    <property type="entry name" value="PaaI_thioesterase"/>
    <property type="match status" value="1"/>
</dbReference>
<dbReference type="Proteomes" id="UP000199452">
    <property type="component" value="Unassembled WGS sequence"/>
</dbReference>
<proteinExistence type="inferred from homology"/>
<evidence type="ECO:0000259" key="3">
    <source>
        <dbReference type="Pfam" id="PF03061"/>
    </source>
</evidence>
<evidence type="ECO:0000256" key="1">
    <source>
        <dbReference type="ARBA" id="ARBA00008324"/>
    </source>
</evidence>
<feature type="domain" description="Thioesterase" evidence="3">
    <location>
        <begin position="49"/>
        <end position="125"/>
    </location>
</feature>
<keyword evidence="5" id="KW-1185">Reference proteome</keyword>
<dbReference type="EMBL" id="FMYP01000071">
    <property type="protein sequence ID" value="SDD00845.1"/>
    <property type="molecule type" value="Genomic_DNA"/>
</dbReference>
<sequence>MEGSSTAEQLNALCENTLINHLGIEFLSAVKGVVIAKMPVDSRTIQPFKILHGGASLALAETVASAGSTMLVDTSKSMVVGLEVNGNHLRSVSSGFVTATARIIHQGERTHVWNVEIVDEELRLVMIGRVTMMVVNRNA</sequence>
<reference evidence="4 5" key="1">
    <citation type="submission" date="2016-09" db="EMBL/GenBank/DDBJ databases">
        <authorList>
            <person name="Capua I."/>
            <person name="De Benedictis P."/>
            <person name="Joannis T."/>
            <person name="Lombin L.H."/>
            <person name="Cattoli G."/>
        </authorList>
    </citation>
    <scope>NUCLEOTIDE SEQUENCE [LARGE SCALE GENOMIC DNA]</scope>
    <source>
        <strain evidence="4 5">A7P-90m</strain>
    </source>
</reference>
<dbReference type="NCBIfam" id="TIGR00369">
    <property type="entry name" value="unchar_dom_1"/>
    <property type="match status" value="1"/>
</dbReference>
<dbReference type="OrthoDB" id="9798208at2"/>
<dbReference type="PANTHER" id="PTHR43240">
    <property type="entry name" value="1,4-DIHYDROXY-2-NAPHTHOYL-COA THIOESTERASE 1"/>
    <property type="match status" value="1"/>
</dbReference>
<dbReference type="GO" id="GO:0005829">
    <property type="term" value="C:cytosol"/>
    <property type="evidence" value="ECO:0007669"/>
    <property type="project" value="TreeGrafter"/>
</dbReference>
<evidence type="ECO:0000313" key="4">
    <source>
        <dbReference type="EMBL" id="SDD00845.1"/>
    </source>
</evidence>
<keyword evidence="2" id="KW-0378">Hydrolase</keyword>
<dbReference type="SUPFAM" id="SSF54637">
    <property type="entry name" value="Thioesterase/thiol ester dehydrase-isomerase"/>
    <property type="match status" value="1"/>
</dbReference>
<dbReference type="InterPro" id="IPR003736">
    <property type="entry name" value="PAAI_dom"/>
</dbReference>
<dbReference type="STRING" id="1640674.SAMN05216323_10717"/>